<dbReference type="RefSeq" id="WP_093711533.1">
    <property type="nucleotide sequence ID" value="NZ_FONG01000001.1"/>
</dbReference>
<organism evidence="1 2">
    <name type="scientific">Actinacidiphila alni</name>
    <dbReference type="NCBI Taxonomy" id="380248"/>
    <lineage>
        <taxon>Bacteria</taxon>
        <taxon>Bacillati</taxon>
        <taxon>Actinomycetota</taxon>
        <taxon>Actinomycetes</taxon>
        <taxon>Kitasatosporales</taxon>
        <taxon>Streptomycetaceae</taxon>
        <taxon>Actinacidiphila</taxon>
    </lineage>
</organism>
<sequence>MSWWTSRLLHVRRAEGETFLFRRKKTYAIDPAFGDARLVAMRTAAKEGIGQWPVIRGHLAAAVGDGEDLTFLLDGLATVSGPERWLGEAAAAAPDDALPLLASGARHVEWAWHARTGLAAEYVSDEQWKLFRARLTTAEELLLDVAEREPEWAAPWYYLQICGRGLQVADDVAESRFAATLRRSPGHTAAHRQHLQQLSAKWGGSHERMHAFAREAMLGARAGSPLGQLVAQAHLEEWLDQGGDPESPYLSGTEVLAALNQAAARSVYHADFVRRLDWPRAFNTFAMAFALAGDDRLARPLFRVLGDRATELPWAYLDGQSPMVPFLAWRGRVGA</sequence>
<dbReference type="OrthoDB" id="7171245at2"/>
<dbReference type="AlphaFoldDB" id="A0A1I1XP28"/>
<gene>
    <name evidence="1" type="ORF">SAMN05216251_101407</name>
</gene>
<evidence type="ECO:0000313" key="1">
    <source>
        <dbReference type="EMBL" id="SFE07300.1"/>
    </source>
</evidence>
<proteinExistence type="predicted"/>
<keyword evidence="2" id="KW-1185">Reference proteome</keyword>
<dbReference type="Proteomes" id="UP000199323">
    <property type="component" value="Unassembled WGS sequence"/>
</dbReference>
<dbReference type="EMBL" id="FONG01000001">
    <property type="protein sequence ID" value="SFE07300.1"/>
    <property type="molecule type" value="Genomic_DNA"/>
</dbReference>
<protein>
    <recommendedName>
        <fullName evidence="3">DUF4034 domain-containing protein</fullName>
    </recommendedName>
</protein>
<evidence type="ECO:0008006" key="3">
    <source>
        <dbReference type="Google" id="ProtNLM"/>
    </source>
</evidence>
<name>A0A1I1XP28_9ACTN</name>
<evidence type="ECO:0000313" key="2">
    <source>
        <dbReference type="Proteomes" id="UP000199323"/>
    </source>
</evidence>
<reference evidence="1 2" key="1">
    <citation type="submission" date="2016-10" db="EMBL/GenBank/DDBJ databases">
        <authorList>
            <person name="de Groot N.N."/>
        </authorList>
    </citation>
    <scope>NUCLEOTIDE SEQUENCE [LARGE SCALE GENOMIC DNA]</scope>
    <source>
        <strain evidence="1 2">CGMCC 4.3510</strain>
    </source>
</reference>
<dbReference type="STRING" id="380248.SAMN05216251_101407"/>
<accession>A0A1I1XP28</accession>